<protein>
    <submittedName>
        <fullName evidence="2">Uncharacterized protein</fullName>
    </submittedName>
</protein>
<organism evidence="2 3">
    <name type="scientific">Stygiolobus caldivivus</name>
    <dbReference type="NCBI Taxonomy" id="2824673"/>
    <lineage>
        <taxon>Archaea</taxon>
        <taxon>Thermoproteota</taxon>
        <taxon>Thermoprotei</taxon>
        <taxon>Sulfolobales</taxon>
        <taxon>Sulfolobaceae</taxon>
        <taxon>Stygiolobus</taxon>
    </lineage>
</organism>
<sequence>MKEKSILYIFLASLGLIFFVFLSIPFNYLTENVIGTELTTIVAASFYMLFASLLFLYLFRKLR</sequence>
<dbReference type="RefSeq" id="WP_221287741.1">
    <property type="nucleotide sequence ID" value="NZ_AP024597.1"/>
</dbReference>
<evidence type="ECO:0000313" key="2">
    <source>
        <dbReference type="EMBL" id="BCU71001.1"/>
    </source>
</evidence>
<keyword evidence="1" id="KW-0812">Transmembrane</keyword>
<accession>A0A8D5U941</accession>
<dbReference type="KEGG" id="csty:KN1_22980"/>
<proteinExistence type="predicted"/>
<feature type="transmembrane region" description="Helical" evidence="1">
    <location>
        <begin position="38"/>
        <end position="59"/>
    </location>
</feature>
<reference evidence="2 3" key="1">
    <citation type="submission" date="2021-04" db="EMBL/GenBank/DDBJ databases">
        <title>Complete genome sequence of Stygiolobus sp. KN-1.</title>
        <authorList>
            <person name="Nakamura K."/>
            <person name="Sakai H."/>
            <person name="Kurosawa N."/>
        </authorList>
    </citation>
    <scope>NUCLEOTIDE SEQUENCE [LARGE SCALE GENOMIC DNA]</scope>
    <source>
        <strain evidence="2 3">KN-1</strain>
    </source>
</reference>
<dbReference type="EMBL" id="AP024597">
    <property type="protein sequence ID" value="BCU71001.1"/>
    <property type="molecule type" value="Genomic_DNA"/>
</dbReference>
<evidence type="ECO:0000313" key="3">
    <source>
        <dbReference type="Proteomes" id="UP000825123"/>
    </source>
</evidence>
<name>A0A8D5U941_9CREN</name>
<keyword evidence="1" id="KW-1133">Transmembrane helix</keyword>
<gene>
    <name evidence="2" type="ORF">KN1_22980</name>
</gene>
<evidence type="ECO:0000256" key="1">
    <source>
        <dbReference type="SAM" id="Phobius"/>
    </source>
</evidence>
<keyword evidence="1" id="KW-0472">Membrane</keyword>
<dbReference type="Proteomes" id="UP000825123">
    <property type="component" value="Chromosome"/>
</dbReference>
<keyword evidence="3" id="KW-1185">Reference proteome</keyword>
<feature type="transmembrane region" description="Helical" evidence="1">
    <location>
        <begin position="7"/>
        <end position="26"/>
    </location>
</feature>
<dbReference type="AlphaFoldDB" id="A0A8D5U941"/>
<dbReference type="GeneID" id="66164029"/>